<name>A0A238V452_9PSEU</name>
<dbReference type="InterPro" id="IPR036390">
    <property type="entry name" value="WH_DNA-bd_sf"/>
</dbReference>
<dbReference type="PROSITE" id="PS50949">
    <property type="entry name" value="HTH_GNTR"/>
    <property type="match status" value="1"/>
</dbReference>
<evidence type="ECO:0000256" key="4">
    <source>
        <dbReference type="SAM" id="Coils"/>
    </source>
</evidence>
<dbReference type="CDD" id="cd07377">
    <property type="entry name" value="WHTH_GntR"/>
    <property type="match status" value="1"/>
</dbReference>
<evidence type="ECO:0000256" key="3">
    <source>
        <dbReference type="ARBA" id="ARBA00023163"/>
    </source>
</evidence>
<protein>
    <submittedName>
        <fullName evidence="6">Regulatory protein, gntR family</fullName>
    </submittedName>
</protein>
<sequence length="124" mass="13561">MLWGMTTLDAEDARPAYRRVADQLTAAIESGKLAPGDQLPTHKALADEYGVAVETAKRALTELRNAGLVVTRQGKGSYVRRKPDDEERSEPVVSEISARVDELARELERVKERVAALEADSAGE</sequence>
<dbReference type="AlphaFoldDB" id="A0A238V452"/>
<dbReference type="GO" id="GO:0003700">
    <property type="term" value="F:DNA-binding transcription factor activity"/>
    <property type="evidence" value="ECO:0007669"/>
    <property type="project" value="InterPro"/>
</dbReference>
<dbReference type="InterPro" id="IPR036388">
    <property type="entry name" value="WH-like_DNA-bd_sf"/>
</dbReference>
<feature type="domain" description="HTH gntR-type" evidence="5">
    <location>
        <begin position="14"/>
        <end position="82"/>
    </location>
</feature>
<organism evidence="6 7">
    <name type="scientific">Haloechinothrix alba</name>
    <dbReference type="NCBI Taxonomy" id="664784"/>
    <lineage>
        <taxon>Bacteria</taxon>
        <taxon>Bacillati</taxon>
        <taxon>Actinomycetota</taxon>
        <taxon>Actinomycetes</taxon>
        <taxon>Pseudonocardiales</taxon>
        <taxon>Pseudonocardiaceae</taxon>
        <taxon>Haloechinothrix</taxon>
    </lineage>
</organism>
<gene>
    <name evidence="6" type="ORF">SAMN06265360_101321</name>
</gene>
<keyword evidence="2" id="KW-0238">DNA-binding</keyword>
<dbReference type="Proteomes" id="UP000198348">
    <property type="component" value="Unassembled WGS sequence"/>
</dbReference>
<keyword evidence="7" id="KW-1185">Reference proteome</keyword>
<accession>A0A238V452</accession>
<keyword evidence="1" id="KW-0805">Transcription regulation</keyword>
<dbReference type="Pfam" id="PF00392">
    <property type="entry name" value="GntR"/>
    <property type="match status" value="1"/>
</dbReference>
<evidence type="ECO:0000259" key="5">
    <source>
        <dbReference type="PROSITE" id="PS50949"/>
    </source>
</evidence>
<proteinExistence type="predicted"/>
<dbReference type="GO" id="GO:0003677">
    <property type="term" value="F:DNA binding"/>
    <property type="evidence" value="ECO:0007669"/>
    <property type="project" value="UniProtKB-KW"/>
</dbReference>
<dbReference type="EMBL" id="FZNW01000001">
    <property type="protein sequence ID" value="SNR29210.1"/>
    <property type="molecule type" value="Genomic_DNA"/>
</dbReference>
<keyword evidence="3" id="KW-0804">Transcription</keyword>
<evidence type="ECO:0000256" key="2">
    <source>
        <dbReference type="ARBA" id="ARBA00023125"/>
    </source>
</evidence>
<feature type="coiled-coil region" evidence="4">
    <location>
        <begin position="93"/>
        <end position="120"/>
    </location>
</feature>
<dbReference type="InterPro" id="IPR050679">
    <property type="entry name" value="Bact_HTH_transcr_reg"/>
</dbReference>
<dbReference type="GO" id="GO:0045892">
    <property type="term" value="P:negative regulation of DNA-templated transcription"/>
    <property type="evidence" value="ECO:0007669"/>
    <property type="project" value="TreeGrafter"/>
</dbReference>
<dbReference type="InterPro" id="IPR000524">
    <property type="entry name" value="Tscrpt_reg_HTH_GntR"/>
</dbReference>
<keyword evidence="4" id="KW-0175">Coiled coil</keyword>
<evidence type="ECO:0000313" key="7">
    <source>
        <dbReference type="Proteomes" id="UP000198348"/>
    </source>
</evidence>
<dbReference type="SMART" id="SM00345">
    <property type="entry name" value="HTH_GNTR"/>
    <property type="match status" value="1"/>
</dbReference>
<dbReference type="Gene3D" id="1.10.10.10">
    <property type="entry name" value="Winged helix-like DNA-binding domain superfamily/Winged helix DNA-binding domain"/>
    <property type="match status" value="1"/>
</dbReference>
<evidence type="ECO:0000313" key="6">
    <source>
        <dbReference type="EMBL" id="SNR29210.1"/>
    </source>
</evidence>
<evidence type="ECO:0000256" key="1">
    <source>
        <dbReference type="ARBA" id="ARBA00023015"/>
    </source>
</evidence>
<dbReference type="PANTHER" id="PTHR44846">
    <property type="entry name" value="MANNOSYL-D-GLYCERATE TRANSPORT/METABOLISM SYSTEM REPRESSOR MNGR-RELATED"/>
    <property type="match status" value="1"/>
</dbReference>
<dbReference type="PANTHER" id="PTHR44846:SF17">
    <property type="entry name" value="GNTR-FAMILY TRANSCRIPTIONAL REGULATOR"/>
    <property type="match status" value="1"/>
</dbReference>
<dbReference type="SUPFAM" id="SSF46785">
    <property type="entry name" value="Winged helix' DNA-binding domain"/>
    <property type="match status" value="1"/>
</dbReference>
<reference evidence="6 7" key="1">
    <citation type="submission" date="2017-06" db="EMBL/GenBank/DDBJ databases">
        <authorList>
            <person name="Kim H.J."/>
            <person name="Triplett B.A."/>
        </authorList>
    </citation>
    <scope>NUCLEOTIDE SEQUENCE [LARGE SCALE GENOMIC DNA]</scope>
    <source>
        <strain evidence="6 7">DSM 45207</strain>
    </source>
</reference>